<protein>
    <submittedName>
        <fullName evidence="1">Uncharacterized protein</fullName>
    </submittedName>
</protein>
<evidence type="ECO:0000313" key="1">
    <source>
        <dbReference type="EMBL" id="KAK2111797.1"/>
    </source>
</evidence>
<comment type="caution">
    <text evidence="1">The sequence shown here is derived from an EMBL/GenBank/DDBJ whole genome shotgun (WGS) entry which is preliminary data.</text>
</comment>
<reference evidence="1 2" key="1">
    <citation type="submission" date="2023-05" db="EMBL/GenBank/DDBJ databases">
        <title>B98-5 Cell Line De Novo Hybrid Assembly: An Optical Mapping Approach.</title>
        <authorList>
            <person name="Kananen K."/>
            <person name="Auerbach J.A."/>
            <person name="Kautto E."/>
            <person name="Blachly J.S."/>
        </authorList>
    </citation>
    <scope>NUCLEOTIDE SEQUENCE [LARGE SCALE GENOMIC DNA]</scope>
    <source>
        <strain evidence="1">B95-8</strain>
        <tissue evidence="1">Cell line</tissue>
    </source>
</reference>
<sequence>MAVLSLDGLCFTSAGVQEWGRKVACLICGHGRLRLTSLVSAQMAGLLCEEEVLEVDNVKYCGYCKYHFSKMDFQAGEHPSAEQSITEDMKSS</sequence>
<dbReference type="EMBL" id="JASSZA010000005">
    <property type="protein sequence ID" value="KAK2111797.1"/>
    <property type="molecule type" value="Genomic_DNA"/>
</dbReference>
<keyword evidence="2" id="KW-1185">Reference proteome</keyword>
<proteinExistence type="predicted"/>
<dbReference type="Proteomes" id="UP001266305">
    <property type="component" value="Unassembled WGS sequence"/>
</dbReference>
<gene>
    <name evidence="1" type="ORF">P7K49_011543</name>
</gene>
<name>A0ABQ9VQX8_SAGOE</name>
<evidence type="ECO:0000313" key="2">
    <source>
        <dbReference type="Proteomes" id="UP001266305"/>
    </source>
</evidence>
<organism evidence="1 2">
    <name type="scientific">Saguinus oedipus</name>
    <name type="common">Cotton-top tamarin</name>
    <name type="synonym">Oedipomidas oedipus</name>
    <dbReference type="NCBI Taxonomy" id="9490"/>
    <lineage>
        <taxon>Eukaryota</taxon>
        <taxon>Metazoa</taxon>
        <taxon>Chordata</taxon>
        <taxon>Craniata</taxon>
        <taxon>Vertebrata</taxon>
        <taxon>Euteleostomi</taxon>
        <taxon>Mammalia</taxon>
        <taxon>Eutheria</taxon>
        <taxon>Euarchontoglires</taxon>
        <taxon>Primates</taxon>
        <taxon>Haplorrhini</taxon>
        <taxon>Platyrrhini</taxon>
        <taxon>Cebidae</taxon>
        <taxon>Callitrichinae</taxon>
        <taxon>Saguinus</taxon>
    </lineage>
</organism>
<accession>A0ABQ9VQX8</accession>